<name>A0A077QR28_9BASI</name>
<protein>
    <recommendedName>
        <fullName evidence="4">RNI-like protein</fullName>
    </recommendedName>
</protein>
<dbReference type="AlphaFoldDB" id="A0A077QR28"/>
<organism evidence="3">
    <name type="scientific">Melanopsichium pennsylvanicum 4</name>
    <dbReference type="NCBI Taxonomy" id="1398559"/>
    <lineage>
        <taxon>Eukaryota</taxon>
        <taxon>Fungi</taxon>
        <taxon>Dikarya</taxon>
        <taxon>Basidiomycota</taxon>
        <taxon>Ustilaginomycotina</taxon>
        <taxon>Ustilaginomycetes</taxon>
        <taxon>Ustilaginales</taxon>
        <taxon>Ustilaginaceae</taxon>
        <taxon>Melanopsichium</taxon>
    </lineage>
</organism>
<dbReference type="SMART" id="SM00368">
    <property type="entry name" value="LRR_RI"/>
    <property type="match status" value="3"/>
</dbReference>
<evidence type="ECO:0000313" key="3">
    <source>
        <dbReference type="EMBL" id="CDI51910.1"/>
    </source>
</evidence>
<evidence type="ECO:0000256" key="1">
    <source>
        <dbReference type="ARBA" id="ARBA00022737"/>
    </source>
</evidence>
<dbReference type="PANTHER" id="PTHR24111:SF0">
    <property type="entry name" value="LEUCINE-RICH REPEAT-CONTAINING PROTEIN"/>
    <property type="match status" value="1"/>
</dbReference>
<keyword evidence="1" id="KW-0677">Repeat</keyword>
<feature type="region of interest" description="Disordered" evidence="2">
    <location>
        <begin position="1"/>
        <end position="24"/>
    </location>
</feature>
<dbReference type="InterPro" id="IPR052201">
    <property type="entry name" value="LRR-containing_regulator"/>
</dbReference>
<dbReference type="Gene3D" id="3.80.10.10">
    <property type="entry name" value="Ribonuclease Inhibitor"/>
    <property type="match status" value="1"/>
</dbReference>
<dbReference type="SUPFAM" id="SSF52047">
    <property type="entry name" value="RNI-like"/>
    <property type="match status" value="1"/>
</dbReference>
<sequence length="625" mass="68789">MDIDVDNASLPSDEDMPSLTPAQLNRRLPYGTLRVQAADEPVSGSKALEAIRSSSGRYHHFDLSHAYLGDLKIQKILLELREPAATNGNDDQQAREGNEWVALVGYLSRTLRTQPRPLYTSFRSLDLDDNGLKADCLPAICDFLTGNVTLHCLSLRANDIRASPQQMTQLAKALGQSGLRRLCLSSNPISSNSVASFFDSIPLQGTSLEVLEMSNLLVGDDSGLDDDTDGVDAARGAEKKAVLAAQAIASFLADAQRCRSLYTLLLNGNGLGTRGVRIIVSALSSISFPEPSPVPALAELAHLQRDPFYCAVLRARRRFSNTSLVKLELAGNITAGWLQEDPQKELERFKRLRNRYASIPADNVVAIAPFLELRTKAERTGVASADRDTLPIEMSRHFSTLGITLDEWQCDFQEAAEIGIGLNTLNRETFKTMHLSNNSDDGVHCREAAVAILRVARTIGCRAKRCPSPICQDTPDASPSTSGFHRFLSLPPELRLLILRKVPEYEILTGRQFRDVISFACDPSTIGYGGADYDWSRIVDSMTSSLHDAEMGRSSTLPAERWSWEECFTLRAPPRDWAADLLDASDEADERRPRGVKAGAVCKYTKLSPSMYAFIESTLTHRAES</sequence>
<evidence type="ECO:0008006" key="4">
    <source>
        <dbReference type="Google" id="ProtNLM"/>
    </source>
</evidence>
<dbReference type="PANTHER" id="PTHR24111">
    <property type="entry name" value="LEUCINE-RICH REPEAT-CONTAINING PROTEIN 34"/>
    <property type="match status" value="1"/>
</dbReference>
<dbReference type="InterPro" id="IPR032675">
    <property type="entry name" value="LRR_dom_sf"/>
</dbReference>
<reference evidence="3" key="1">
    <citation type="journal article" date="2014" name="Genome Biol. Evol.">
        <title>Gene Loss Rather Than Gene Gain Is Associated with a Host Jump from Monocots to Dicots in the Smut Fungus Melanopsichium pennsylvanicum.</title>
        <authorList>
            <person name="Sharma R."/>
            <person name="Mishra B."/>
            <person name="Runge F."/>
            <person name="Thines M."/>
        </authorList>
    </citation>
    <scope>NUCLEOTIDE SEQUENCE</scope>
    <source>
        <strain evidence="3">4</strain>
    </source>
</reference>
<proteinExistence type="predicted"/>
<evidence type="ECO:0000256" key="2">
    <source>
        <dbReference type="SAM" id="MobiDB-lite"/>
    </source>
</evidence>
<accession>A0A077QR28</accession>
<dbReference type="EMBL" id="HG529521">
    <property type="protein sequence ID" value="CDI51910.1"/>
    <property type="molecule type" value="Genomic_DNA"/>
</dbReference>